<keyword evidence="5" id="KW-0966">Cell projection</keyword>
<reference evidence="6 7" key="1">
    <citation type="journal article" date="2023" name="BMC Biol.">
        <title>The compact genome of the sponge Oopsacas minuta (Hexactinellida) is lacking key metazoan core genes.</title>
        <authorList>
            <person name="Santini S."/>
            <person name="Schenkelaars Q."/>
            <person name="Jourda C."/>
            <person name="Duchesne M."/>
            <person name="Belahbib H."/>
            <person name="Rocher C."/>
            <person name="Selva M."/>
            <person name="Riesgo A."/>
            <person name="Vervoort M."/>
            <person name="Leys S.P."/>
            <person name="Kodjabachian L."/>
            <person name="Le Bivic A."/>
            <person name="Borchiellini C."/>
            <person name="Claverie J.M."/>
            <person name="Renard E."/>
        </authorList>
    </citation>
    <scope>NUCLEOTIDE SEQUENCE [LARGE SCALE GENOMIC DNA]</scope>
    <source>
        <strain evidence="6">SPO-2</strain>
    </source>
</reference>
<keyword evidence="3" id="KW-0969">Cilium</keyword>
<keyword evidence="2" id="KW-0963">Cytoplasm</keyword>
<dbReference type="InterPro" id="IPR006802">
    <property type="entry name" value="Radial_spoke"/>
</dbReference>
<dbReference type="Pfam" id="PF04712">
    <property type="entry name" value="Radial_spoke"/>
    <property type="match status" value="1"/>
</dbReference>
<evidence type="ECO:0000313" key="6">
    <source>
        <dbReference type="EMBL" id="KAI6659244.1"/>
    </source>
</evidence>
<dbReference type="EMBL" id="JAKMXF010000066">
    <property type="protein sequence ID" value="KAI6659244.1"/>
    <property type="molecule type" value="Genomic_DNA"/>
</dbReference>
<evidence type="ECO:0000256" key="2">
    <source>
        <dbReference type="ARBA" id="ARBA00022490"/>
    </source>
</evidence>
<evidence type="ECO:0000256" key="1">
    <source>
        <dbReference type="ARBA" id="ARBA00004430"/>
    </source>
</evidence>
<evidence type="ECO:0000256" key="5">
    <source>
        <dbReference type="ARBA" id="ARBA00023273"/>
    </source>
</evidence>
<keyword evidence="4" id="KW-0206">Cytoskeleton</keyword>
<dbReference type="CDD" id="cd22963">
    <property type="entry name" value="DD_CrRSP4-like"/>
    <property type="match status" value="1"/>
</dbReference>
<dbReference type="PANTHER" id="PTHR13159:SF0">
    <property type="entry name" value="RADIAL SPOKE HEAD 6 HOMOLOG A"/>
    <property type="match status" value="1"/>
</dbReference>
<dbReference type="AlphaFoldDB" id="A0AAV7KF64"/>
<dbReference type="GO" id="GO:0001534">
    <property type="term" value="C:radial spoke"/>
    <property type="evidence" value="ECO:0007669"/>
    <property type="project" value="InterPro"/>
</dbReference>
<organism evidence="6 7">
    <name type="scientific">Oopsacas minuta</name>
    <dbReference type="NCBI Taxonomy" id="111878"/>
    <lineage>
        <taxon>Eukaryota</taxon>
        <taxon>Metazoa</taxon>
        <taxon>Porifera</taxon>
        <taxon>Hexactinellida</taxon>
        <taxon>Hexasterophora</taxon>
        <taxon>Lyssacinosida</taxon>
        <taxon>Leucopsacidae</taxon>
        <taxon>Oopsacas</taxon>
    </lineage>
</organism>
<comment type="caution">
    <text evidence="6">The sequence shown here is derived from an EMBL/GenBank/DDBJ whole genome shotgun (WGS) entry which is preliminary data.</text>
</comment>
<dbReference type="GO" id="GO:0035082">
    <property type="term" value="P:axoneme assembly"/>
    <property type="evidence" value="ECO:0007669"/>
    <property type="project" value="TreeGrafter"/>
</dbReference>
<proteinExistence type="predicted"/>
<dbReference type="Proteomes" id="UP001165289">
    <property type="component" value="Unassembled WGS sequence"/>
</dbReference>
<dbReference type="GO" id="GO:0060294">
    <property type="term" value="P:cilium movement involved in cell motility"/>
    <property type="evidence" value="ECO:0007669"/>
    <property type="project" value="InterPro"/>
</dbReference>
<evidence type="ECO:0000313" key="7">
    <source>
        <dbReference type="Proteomes" id="UP001165289"/>
    </source>
</evidence>
<evidence type="ECO:0000256" key="4">
    <source>
        <dbReference type="ARBA" id="ARBA00023212"/>
    </source>
</evidence>
<evidence type="ECO:0000256" key="3">
    <source>
        <dbReference type="ARBA" id="ARBA00023069"/>
    </source>
</evidence>
<gene>
    <name evidence="6" type="ORF">LOD99_14917</name>
</gene>
<name>A0AAV7KF64_9METZ</name>
<protein>
    <submittedName>
        <fullName evidence="6">Radial spoke head protein 6-like protein A-like</fullName>
    </submittedName>
</protein>
<comment type="subcellular location">
    <subcellularLocation>
        <location evidence="1">Cytoplasm</location>
        <location evidence="1">Cytoskeleton</location>
        <location evidence="1">Cilium axoneme</location>
    </subcellularLocation>
</comment>
<keyword evidence="7" id="KW-1185">Reference proteome</keyword>
<sequence>MSNPQDEFDKARAYLLTSSDVSNINLYDHLSTCLKKVLLERPNNAVDYIEDISRKIKREKLTAKTDSLVNEPGANSEAVLAEVHRGLFTPPAGDEQERLGEDDALPPYPNLLELIGYLEQGGIGVGKTEAFRIFLALKQLTESHKLQSVRFWG</sequence>
<accession>A0AAV7KF64</accession>
<dbReference type="PANTHER" id="PTHR13159">
    <property type="entry name" value="RADIAL SPOKEHEAD-RELATED"/>
    <property type="match status" value="1"/>
</dbReference>